<proteinExistence type="predicted"/>
<dbReference type="AlphaFoldDB" id="A0A067S4V4"/>
<dbReference type="Proteomes" id="UP000027222">
    <property type="component" value="Unassembled WGS sequence"/>
</dbReference>
<name>A0A067S4V4_GALM3</name>
<feature type="chain" id="PRO_5001648728" description="Secreted protein" evidence="1">
    <location>
        <begin position="23"/>
        <end position="65"/>
    </location>
</feature>
<keyword evidence="3" id="KW-1185">Reference proteome</keyword>
<gene>
    <name evidence="2" type="ORF">GALMADRAFT_149185</name>
</gene>
<organism evidence="2 3">
    <name type="scientific">Galerina marginata (strain CBS 339.88)</name>
    <dbReference type="NCBI Taxonomy" id="685588"/>
    <lineage>
        <taxon>Eukaryota</taxon>
        <taxon>Fungi</taxon>
        <taxon>Dikarya</taxon>
        <taxon>Basidiomycota</taxon>
        <taxon>Agaricomycotina</taxon>
        <taxon>Agaricomycetes</taxon>
        <taxon>Agaricomycetidae</taxon>
        <taxon>Agaricales</taxon>
        <taxon>Agaricineae</taxon>
        <taxon>Strophariaceae</taxon>
        <taxon>Galerina</taxon>
    </lineage>
</organism>
<evidence type="ECO:0008006" key="4">
    <source>
        <dbReference type="Google" id="ProtNLM"/>
    </source>
</evidence>
<dbReference type="HOGENOM" id="CLU_2849843_0_0_1"/>
<feature type="signal peptide" evidence="1">
    <location>
        <begin position="1"/>
        <end position="22"/>
    </location>
</feature>
<evidence type="ECO:0000256" key="1">
    <source>
        <dbReference type="SAM" id="SignalP"/>
    </source>
</evidence>
<evidence type="ECO:0000313" key="2">
    <source>
        <dbReference type="EMBL" id="KDR64897.1"/>
    </source>
</evidence>
<protein>
    <recommendedName>
        <fullName evidence="4">Secreted protein</fullName>
    </recommendedName>
</protein>
<dbReference type="EMBL" id="KL142683">
    <property type="protein sequence ID" value="KDR64897.1"/>
    <property type="molecule type" value="Genomic_DNA"/>
</dbReference>
<sequence>MRHTPLFVVISHCLPLLNFTSAPTSPQSHLSSPRQTSSNSHFIVKLIIPHLQSPLPVSLTHWVAF</sequence>
<reference evidence="3" key="1">
    <citation type="journal article" date="2014" name="Proc. Natl. Acad. Sci. U.S.A.">
        <title>Extensive sampling of basidiomycete genomes demonstrates inadequacy of the white-rot/brown-rot paradigm for wood decay fungi.</title>
        <authorList>
            <person name="Riley R."/>
            <person name="Salamov A.A."/>
            <person name="Brown D.W."/>
            <person name="Nagy L.G."/>
            <person name="Floudas D."/>
            <person name="Held B.W."/>
            <person name="Levasseur A."/>
            <person name="Lombard V."/>
            <person name="Morin E."/>
            <person name="Otillar R."/>
            <person name="Lindquist E.A."/>
            <person name="Sun H."/>
            <person name="LaButti K.M."/>
            <person name="Schmutz J."/>
            <person name="Jabbour D."/>
            <person name="Luo H."/>
            <person name="Baker S.E."/>
            <person name="Pisabarro A.G."/>
            <person name="Walton J.D."/>
            <person name="Blanchette R.A."/>
            <person name="Henrissat B."/>
            <person name="Martin F."/>
            <person name="Cullen D."/>
            <person name="Hibbett D.S."/>
            <person name="Grigoriev I.V."/>
        </authorList>
    </citation>
    <scope>NUCLEOTIDE SEQUENCE [LARGE SCALE GENOMIC DNA]</scope>
    <source>
        <strain evidence="3">CBS 339.88</strain>
    </source>
</reference>
<accession>A0A067S4V4</accession>
<keyword evidence="1" id="KW-0732">Signal</keyword>
<evidence type="ECO:0000313" key="3">
    <source>
        <dbReference type="Proteomes" id="UP000027222"/>
    </source>
</evidence>